<evidence type="ECO:0000256" key="4">
    <source>
        <dbReference type="ARBA" id="ARBA00022490"/>
    </source>
</evidence>
<comment type="similarity">
    <text evidence="3 9 10">Belongs to the FBPase class 1 family.</text>
</comment>
<dbReference type="Gene3D" id="3.30.540.10">
    <property type="entry name" value="Fructose-1,6-Bisphosphatase, subunit A, domain 1"/>
    <property type="match status" value="1"/>
</dbReference>
<dbReference type="Pfam" id="PF18913">
    <property type="entry name" value="FBPase_C"/>
    <property type="match status" value="1"/>
</dbReference>
<keyword evidence="14" id="KW-1185">Reference proteome</keyword>
<evidence type="ECO:0000256" key="6">
    <source>
        <dbReference type="ARBA" id="ARBA00022801"/>
    </source>
</evidence>
<comment type="pathway">
    <text evidence="2">Carbohydrate biosynthesis; Calvin cycle.</text>
</comment>
<dbReference type="SUPFAM" id="SSF56655">
    <property type="entry name" value="Carbohydrate phosphatase"/>
    <property type="match status" value="1"/>
</dbReference>
<dbReference type="Pfam" id="PF00316">
    <property type="entry name" value="FBPase"/>
    <property type="match status" value="1"/>
</dbReference>
<dbReference type="NCBIfam" id="NF006779">
    <property type="entry name" value="PRK09293.1-3"/>
    <property type="match status" value="1"/>
</dbReference>
<reference evidence="13 14" key="1">
    <citation type="submission" date="2023-09" db="EMBL/GenBank/DDBJ databases">
        <authorList>
            <person name="Rey-Velasco X."/>
        </authorList>
    </citation>
    <scope>NUCLEOTIDE SEQUENCE [LARGE SCALE GENOMIC DNA]</scope>
    <source>
        <strain evidence="13 14">P385</strain>
    </source>
</reference>
<dbReference type="InterPro" id="IPR028343">
    <property type="entry name" value="FBPtase"/>
</dbReference>
<comment type="subcellular location">
    <subcellularLocation>
        <location evidence="9">Cytoplasm</location>
    </subcellularLocation>
</comment>
<keyword evidence="5 9" id="KW-0479">Metal-binding</keyword>
<comment type="caution">
    <text evidence="13">The sequence shown here is derived from an EMBL/GenBank/DDBJ whole genome shotgun (WGS) entry which is preliminary data.</text>
</comment>
<comment type="subunit">
    <text evidence="9">Homotetramer.</text>
</comment>
<dbReference type="Proteomes" id="UP001259982">
    <property type="component" value="Unassembled WGS sequence"/>
</dbReference>
<keyword evidence="8 9" id="KW-0119">Carbohydrate metabolism</keyword>
<feature type="binding site" evidence="9">
    <location>
        <begin position="110"/>
        <end position="113"/>
    </location>
    <ligand>
        <name>substrate</name>
    </ligand>
</feature>
<comment type="catalytic activity">
    <reaction evidence="1 9">
        <text>beta-D-fructose 1,6-bisphosphate + H2O = beta-D-fructose 6-phosphate + phosphate</text>
        <dbReference type="Rhea" id="RHEA:11064"/>
        <dbReference type="ChEBI" id="CHEBI:15377"/>
        <dbReference type="ChEBI" id="CHEBI:32966"/>
        <dbReference type="ChEBI" id="CHEBI:43474"/>
        <dbReference type="ChEBI" id="CHEBI:57634"/>
        <dbReference type="EC" id="3.1.3.11"/>
    </reaction>
</comment>
<evidence type="ECO:0000259" key="11">
    <source>
        <dbReference type="Pfam" id="PF00316"/>
    </source>
</evidence>
<feature type="binding site" evidence="9">
    <location>
        <position position="110"/>
    </location>
    <ligand>
        <name>Mg(2+)</name>
        <dbReference type="ChEBI" id="CHEBI:18420"/>
        <label>2</label>
    </ligand>
</feature>
<organism evidence="13 14">
    <name type="scientific">Spectribacter acetivorans</name>
    <dbReference type="NCBI Taxonomy" id="3075603"/>
    <lineage>
        <taxon>Bacteria</taxon>
        <taxon>Pseudomonadati</taxon>
        <taxon>Pseudomonadota</taxon>
        <taxon>Gammaproteobacteria</taxon>
        <taxon>Salinisphaerales</taxon>
        <taxon>Salinisphaeraceae</taxon>
        <taxon>Spectribacter</taxon>
    </lineage>
</organism>
<feature type="binding site" evidence="9">
    <location>
        <position position="88"/>
    </location>
    <ligand>
        <name>Mg(2+)</name>
        <dbReference type="ChEBI" id="CHEBI:18420"/>
        <label>1</label>
    </ligand>
</feature>
<feature type="binding site" evidence="9">
    <location>
        <position position="107"/>
    </location>
    <ligand>
        <name>Mg(2+)</name>
        <dbReference type="ChEBI" id="CHEBI:18420"/>
        <label>1</label>
    </ligand>
</feature>
<dbReference type="PIRSF" id="PIRSF500210">
    <property type="entry name" value="FBPtase"/>
    <property type="match status" value="1"/>
</dbReference>
<sequence>MPEPMTLQAFLAAHGADDPAVDQVVTVMAEASREIAATIQLGTLAGRMSDAHGERNADGDEQKALDVIAHDAFTEALRRAPVALVASEESDSTVTLDADAPLAVAMDPLDGSSNIDTNVSIGTIFSILPSRRGEPGEASFLVPGREQLGAGFIIYGPQVSLVMTVRRGTHIFTLDPARGEFRLAQQDVRIHPARTEYAINASNYRHWDECVRTYIDDCLAGEDGPLGANFNMRWIASMVADAYRILVRGGIFLYPGDQRRGYQQGRLRLLYEANPMALVFEEAAGAATDTVNRILDIKPRNLHQRTPLVFGSADKVERVARYHTDPSHDFTRSPLFSHRGLLRA</sequence>
<dbReference type="PRINTS" id="PR00115">
    <property type="entry name" value="F16BPHPHTASE"/>
</dbReference>
<evidence type="ECO:0000256" key="8">
    <source>
        <dbReference type="ARBA" id="ARBA00023277"/>
    </source>
</evidence>
<dbReference type="InterPro" id="IPR044015">
    <property type="entry name" value="FBPase_C_dom"/>
</dbReference>
<dbReference type="HAMAP" id="MF_01855">
    <property type="entry name" value="FBPase_class1"/>
    <property type="match status" value="1"/>
</dbReference>
<comment type="caution">
    <text evidence="9">Lacks conserved residue(s) required for the propagation of feature annotation.</text>
</comment>
<dbReference type="NCBIfam" id="NF006780">
    <property type="entry name" value="PRK09293.1-4"/>
    <property type="match status" value="1"/>
</dbReference>
<dbReference type="InterPro" id="IPR033391">
    <property type="entry name" value="FBPase_N"/>
</dbReference>
<dbReference type="EMBL" id="JAVRHY010000007">
    <property type="protein sequence ID" value="MDT0618742.1"/>
    <property type="molecule type" value="Genomic_DNA"/>
</dbReference>
<comment type="cofactor">
    <cofactor evidence="9">
        <name>Mg(2+)</name>
        <dbReference type="ChEBI" id="CHEBI:18420"/>
    </cofactor>
    <text evidence="9">Binds 2 magnesium ions per subunit.</text>
</comment>
<dbReference type="CDD" id="cd00354">
    <property type="entry name" value="FBPase"/>
    <property type="match status" value="1"/>
</dbReference>
<name>A0ABU3B8E2_9GAMM</name>
<feature type="binding site" evidence="9">
    <location>
        <position position="272"/>
    </location>
    <ligand>
        <name>Mg(2+)</name>
        <dbReference type="ChEBI" id="CHEBI:18420"/>
        <label>2</label>
    </ligand>
</feature>
<evidence type="ECO:0000256" key="2">
    <source>
        <dbReference type="ARBA" id="ARBA00005215"/>
    </source>
</evidence>
<proteinExistence type="inferred from homology"/>
<evidence type="ECO:0000259" key="12">
    <source>
        <dbReference type="Pfam" id="PF18913"/>
    </source>
</evidence>
<dbReference type="EC" id="3.1.3.11" evidence="9"/>
<feature type="binding site" evidence="9">
    <location>
        <position position="107"/>
    </location>
    <ligand>
        <name>Mg(2+)</name>
        <dbReference type="ChEBI" id="CHEBI:18420"/>
        <label>2</label>
    </ligand>
</feature>
<evidence type="ECO:0000256" key="3">
    <source>
        <dbReference type="ARBA" id="ARBA00010941"/>
    </source>
</evidence>
<evidence type="ECO:0000256" key="1">
    <source>
        <dbReference type="ARBA" id="ARBA00001273"/>
    </source>
</evidence>
<dbReference type="GO" id="GO:0042132">
    <property type="term" value="F:fructose 1,6-bisphosphate 1-phosphatase activity"/>
    <property type="evidence" value="ECO:0007669"/>
    <property type="project" value="UniProtKB-EC"/>
</dbReference>
<feature type="binding site" evidence="9">
    <location>
        <position position="200"/>
    </location>
    <ligand>
        <name>substrate</name>
    </ligand>
</feature>
<dbReference type="PIRSF" id="PIRSF000904">
    <property type="entry name" value="FBPtase_SBPase"/>
    <property type="match status" value="1"/>
</dbReference>
<feature type="domain" description="Fructose-1-6-bisphosphatase class I N-terminal" evidence="11">
    <location>
        <begin position="21"/>
        <end position="185"/>
    </location>
</feature>
<feature type="binding site" evidence="9">
    <location>
        <position position="109"/>
    </location>
    <ligand>
        <name>Mg(2+)</name>
        <dbReference type="ChEBI" id="CHEBI:18420"/>
        <label>1</label>
    </ligand>
</feature>
<evidence type="ECO:0000313" key="13">
    <source>
        <dbReference type="EMBL" id="MDT0618742.1"/>
    </source>
</evidence>
<dbReference type="InterPro" id="IPR020548">
    <property type="entry name" value="Fructose_bisphosphatase_AS"/>
</dbReference>
<protein>
    <recommendedName>
        <fullName evidence="9">Fructose-1,6-bisphosphatase class 1</fullName>
        <shortName evidence="9">FBPase class 1</shortName>
        <ecNumber evidence="9">3.1.3.11</ecNumber>
    </recommendedName>
    <alternativeName>
        <fullName evidence="9">D-fructose-1,6-bisphosphate 1-phosphohydrolase class 1</fullName>
    </alternativeName>
</protein>
<keyword evidence="4 9" id="KW-0963">Cytoplasm</keyword>
<dbReference type="PROSITE" id="PS00124">
    <property type="entry name" value="FBPASE"/>
    <property type="match status" value="1"/>
</dbReference>
<evidence type="ECO:0000313" key="14">
    <source>
        <dbReference type="Proteomes" id="UP001259982"/>
    </source>
</evidence>
<dbReference type="PANTHER" id="PTHR11556:SF35">
    <property type="entry name" value="SEDOHEPTULOSE-1,7-BISPHOSPHATASE, CHLOROPLASTIC"/>
    <property type="match status" value="1"/>
</dbReference>
<keyword evidence="6 9" id="KW-0378">Hydrolase</keyword>
<evidence type="ECO:0000256" key="9">
    <source>
        <dbReference type="HAMAP-Rule" id="MF_01855"/>
    </source>
</evidence>
<dbReference type="PANTHER" id="PTHR11556">
    <property type="entry name" value="FRUCTOSE-1,6-BISPHOSPHATASE-RELATED"/>
    <property type="match status" value="1"/>
</dbReference>
<accession>A0ABU3B8E2</accession>
<gene>
    <name evidence="9" type="primary">fbp</name>
    <name evidence="13" type="ORF">RM531_09655</name>
</gene>
<dbReference type="InterPro" id="IPR000146">
    <property type="entry name" value="FBPase_class-1"/>
</dbReference>
<keyword evidence="7 9" id="KW-0460">Magnesium</keyword>
<dbReference type="RefSeq" id="WP_311658923.1">
    <property type="nucleotide sequence ID" value="NZ_JAVRHY010000007.1"/>
</dbReference>
<dbReference type="Gene3D" id="3.40.190.80">
    <property type="match status" value="1"/>
</dbReference>
<evidence type="ECO:0000256" key="5">
    <source>
        <dbReference type="ARBA" id="ARBA00022723"/>
    </source>
</evidence>
<evidence type="ECO:0000256" key="10">
    <source>
        <dbReference type="RuleBase" id="RU000508"/>
    </source>
</evidence>
<evidence type="ECO:0000256" key="7">
    <source>
        <dbReference type="ARBA" id="ARBA00022842"/>
    </source>
</evidence>
<feature type="domain" description="Fructose-1-6-bisphosphatase class 1 C-terminal" evidence="12">
    <location>
        <begin position="192"/>
        <end position="323"/>
    </location>
</feature>